<dbReference type="NCBIfam" id="NF008416">
    <property type="entry name" value="PRK11242.1"/>
    <property type="match status" value="1"/>
</dbReference>
<keyword evidence="4" id="KW-0804">Transcription</keyword>
<dbReference type="Pfam" id="PF00126">
    <property type="entry name" value="HTH_1"/>
    <property type="match status" value="1"/>
</dbReference>
<organism evidence="6 7">
    <name type="scientific">Serratia entomophila</name>
    <dbReference type="NCBI Taxonomy" id="42906"/>
    <lineage>
        <taxon>Bacteria</taxon>
        <taxon>Pseudomonadati</taxon>
        <taxon>Pseudomonadota</taxon>
        <taxon>Gammaproteobacteria</taxon>
        <taxon>Enterobacterales</taxon>
        <taxon>Yersiniaceae</taxon>
        <taxon>Serratia</taxon>
    </lineage>
</organism>
<keyword evidence="2" id="KW-0805">Transcription regulation</keyword>
<accession>A0ABY5CY18</accession>
<evidence type="ECO:0000313" key="6">
    <source>
        <dbReference type="EMBL" id="USV02365.1"/>
    </source>
</evidence>
<keyword evidence="3" id="KW-0238">DNA-binding</keyword>
<comment type="similarity">
    <text evidence="1">Belongs to the LysR transcriptional regulatory family.</text>
</comment>
<protein>
    <submittedName>
        <fullName evidence="6">Transcriptional regulator CynR</fullName>
    </submittedName>
</protein>
<dbReference type="InterPro" id="IPR050950">
    <property type="entry name" value="HTH-type_LysR_regulators"/>
</dbReference>
<evidence type="ECO:0000256" key="2">
    <source>
        <dbReference type="ARBA" id="ARBA00023015"/>
    </source>
</evidence>
<dbReference type="InterPro" id="IPR000847">
    <property type="entry name" value="LysR_HTH_N"/>
</dbReference>
<reference evidence="6" key="1">
    <citation type="journal article" date="2022" name="BMC Genomics">
        <title>Genome sequence of the entomopathogenic Serratia entomophila isolate 626 and characterisation of the species specific itaconate degradation pathway.</title>
        <authorList>
            <person name="Vaughan A.L."/>
            <person name="Altermann E."/>
            <person name="Glare T.R."/>
            <person name="Hurst M.R.H."/>
        </authorList>
    </citation>
    <scope>NUCLEOTIDE SEQUENCE</scope>
    <source>
        <strain evidence="6">626</strain>
    </source>
</reference>
<dbReference type="PANTHER" id="PTHR30419">
    <property type="entry name" value="HTH-TYPE TRANSCRIPTIONAL REGULATOR YBHD"/>
    <property type="match status" value="1"/>
</dbReference>
<evidence type="ECO:0000256" key="4">
    <source>
        <dbReference type="ARBA" id="ARBA00023163"/>
    </source>
</evidence>
<dbReference type="SUPFAM" id="SSF53850">
    <property type="entry name" value="Periplasmic binding protein-like II"/>
    <property type="match status" value="1"/>
</dbReference>
<proteinExistence type="inferred from homology"/>
<sequence length="292" mass="32054">MLLRHIRYFLAVAEQGNFTRAAEALHVSQPTLSQQIKQLEETLGSALFDRSGRTVQLTDAGAAWMRYARLALQDLDAGARAIHDVATLERGSLRLAMTPTFTAYLTGPVADAFYRRYPGISLSIYEMTQDRIEAMLAQDRLDLGIAFDAAQSADIEAQALFSETLNLMVGVTHPLARQQTPLTLQEFGRLPLALLSEDFATRQFIDRYCARQGIRPQVAVEANALGAIVEIVRRGQLATLLPAAIARENPQLRAVALACSMPERTAVLLQRKGGYRSAAAQAFMAVLQQPSP</sequence>
<evidence type="ECO:0000256" key="1">
    <source>
        <dbReference type="ARBA" id="ARBA00009437"/>
    </source>
</evidence>
<dbReference type="PRINTS" id="PR00039">
    <property type="entry name" value="HTHLYSR"/>
</dbReference>
<dbReference type="SUPFAM" id="SSF46785">
    <property type="entry name" value="Winged helix' DNA-binding domain"/>
    <property type="match status" value="1"/>
</dbReference>
<dbReference type="RefSeq" id="WP_234590118.1">
    <property type="nucleotide sequence ID" value="NZ_CAMIPG010000002.1"/>
</dbReference>
<dbReference type="Proteomes" id="UP001056873">
    <property type="component" value="Chromosome"/>
</dbReference>
<feature type="domain" description="HTH lysR-type" evidence="5">
    <location>
        <begin position="1"/>
        <end position="58"/>
    </location>
</feature>
<dbReference type="EMBL" id="CP074347">
    <property type="protein sequence ID" value="USV02365.1"/>
    <property type="molecule type" value="Genomic_DNA"/>
</dbReference>
<dbReference type="InterPro" id="IPR036388">
    <property type="entry name" value="WH-like_DNA-bd_sf"/>
</dbReference>
<dbReference type="Pfam" id="PF03466">
    <property type="entry name" value="LysR_substrate"/>
    <property type="match status" value="1"/>
</dbReference>
<name>A0ABY5CY18_9GAMM</name>
<evidence type="ECO:0000313" key="7">
    <source>
        <dbReference type="Proteomes" id="UP001056873"/>
    </source>
</evidence>
<dbReference type="PROSITE" id="PS50931">
    <property type="entry name" value="HTH_LYSR"/>
    <property type="match status" value="1"/>
</dbReference>
<dbReference type="InterPro" id="IPR005119">
    <property type="entry name" value="LysR_subst-bd"/>
</dbReference>
<keyword evidence="7" id="KW-1185">Reference proteome</keyword>
<dbReference type="InterPro" id="IPR036390">
    <property type="entry name" value="WH_DNA-bd_sf"/>
</dbReference>
<dbReference type="Gene3D" id="3.40.190.290">
    <property type="match status" value="1"/>
</dbReference>
<dbReference type="GeneID" id="75021847"/>
<evidence type="ECO:0000259" key="5">
    <source>
        <dbReference type="PROSITE" id="PS50931"/>
    </source>
</evidence>
<evidence type="ECO:0000256" key="3">
    <source>
        <dbReference type="ARBA" id="ARBA00023125"/>
    </source>
</evidence>
<dbReference type="Gene3D" id="1.10.10.10">
    <property type="entry name" value="Winged helix-like DNA-binding domain superfamily/Winged helix DNA-binding domain"/>
    <property type="match status" value="1"/>
</dbReference>
<gene>
    <name evidence="6" type="primary">cynR</name>
    <name evidence="6" type="ORF">KFQ06_07605</name>
</gene>